<gene>
    <name evidence="8" type="ORF">MFIFM68171_07952</name>
</gene>
<name>A0ABQ0GJ26_9PEZI</name>
<feature type="transmembrane region" description="Helical" evidence="6">
    <location>
        <begin position="562"/>
        <end position="583"/>
    </location>
</feature>
<keyword evidence="4 6" id="KW-0472">Membrane</keyword>
<dbReference type="Proteomes" id="UP001628179">
    <property type="component" value="Unassembled WGS sequence"/>
</dbReference>
<keyword evidence="2 6" id="KW-0812">Transmembrane</keyword>
<feature type="transmembrane region" description="Helical" evidence="6">
    <location>
        <begin position="241"/>
        <end position="267"/>
    </location>
</feature>
<feature type="transmembrane region" description="Helical" evidence="6">
    <location>
        <begin position="535"/>
        <end position="556"/>
    </location>
</feature>
<dbReference type="GeneID" id="98178695"/>
<evidence type="ECO:0000256" key="5">
    <source>
        <dbReference type="SAM" id="MobiDB-lite"/>
    </source>
</evidence>
<dbReference type="PANTHER" id="PTHR23502:SF134">
    <property type="entry name" value="MAJOR FACILITATOR SUPERFAMILY (MFS) PROFILE DOMAIN-CONTAINING PROTEIN-RELATED"/>
    <property type="match status" value="1"/>
</dbReference>
<feature type="region of interest" description="Disordered" evidence="5">
    <location>
        <begin position="483"/>
        <end position="508"/>
    </location>
</feature>
<keyword evidence="9" id="KW-1185">Reference proteome</keyword>
<dbReference type="PRINTS" id="PR01036">
    <property type="entry name" value="TCRTETB"/>
</dbReference>
<keyword evidence="3 6" id="KW-1133">Transmembrane helix</keyword>
<evidence type="ECO:0000256" key="6">
    <source>
        <dbReference type="SAM" id="Phobius"/>
    </source>
</evidence>
<evidence type="ECO:0000313" key="8">
    <source>
        <dbReference type="EMBL" id="GAB1317742.1"/>
    </source>
</evidence>
<organism evidence="8 9">
    <name type="scientific">Madurella fahalii</name>
    <dbReference type="NCBI Taxonomy" id="1157608"/>
    <lineage>
        <taxon>Eukaryota</taxon>
        <taxon>Fungi</taxon>
        <taxon>Dikarya</taxon>
        <taxon>Ascomycota</taxon>
        <taxon>Pezizomycotina</taxon>
        <taxon>Sordariomycetes</taxon>
        <taxon>Sordariomycetidae</taxon>
        <taxon>Sordariales</taxon>
        <taxon>Sordariales incertae sedis</taxon>
        <taxon>Madurella</taxon>
    </lineage>
</organism>
<feature type="transmembrane region" description="Helical" evidence="6">
    <location>
        <begin position="630"/>
        <end position="650"/>
    </location>
</feature>
<dbReference type="InterPro" id="IPR020846">
    <property type="entry name" value="MFS_dom"/>
</dbReference>
<dbReference type="PROSITE" id="PS50850">
    <property type="entry name" value="MFS"/>
    <property type="match status" value="1"/>
</dbReference>
<dbReference type="InterPro" id="IPR036259">
    <property type="entry name" value="MFS_trans_sf"/>
</dbReference>
<feature type="compositionally biased region" description="Pro residues" evidence="5">
    <location>
        <begin position="83"/>
        <end position="95"/>
    </location>
</feature>
<feature type="transmembrane region" description="Helical" evidence="6">
    <location>
        <begin position="182"/>
        <end position="201"/>
    </location>
</feature>
<dbReference type="SUPFAM" id="SSF103473">
    <property type="entry name" value="MFS general substrate transporter"/>
    <property type="match status" value="2"/>
</dbReference>
<dbReference type="Pfam" id="PF07690">
    <property type="entry name" value="MFS_1"/>
    <property type="match status" value="1"/>
</dbReference>
<proteinExistence type="predicted"/>
<feature type="transmembrane region" description="Helical" evidence="6">
    <location>
        <begin position="207"/>
        <end position="229"/>
    </location>
</feature>
<evidence type="ECO:0000256" key="1">
    <source>
        <dbReference type="ARBA" id="ARBA00004141"/>
    </source>
</evidence>
<dbReference type="Gene3D" id="1.20.1250.20">
    <property type="entry name" value="MFS general substrate transporter like domains"/>
    <property type="match status" value="1"/>
</dbReference>
<dbReference type="RefSeq" id="XP_070919473.1">
    <property type="nucleotide sequence ID" value="XM_071063372.1"/>
</dbReference>
<dbReference type="PANTHER" id="PTHR23502">
    <property type="entry name" value="MAJOR FACILITATOR SUPERFAMILY"/>
    <property type="match status" value="1"/>
</dbReference>
<feature type="transmembrane region" description="Helical" evidence="6">
    <location>
        <begin position="604"/>
        <end position="624"/>
    </location>
</feature>
<comment type="subcellular location">
    <subcellularLocation>
        <location evidence="1">Membrane</location>
        <topology evidence="1">Multi-pass membrane protein</topology>
    </subcellularLocation>
</comment>
<protein>
    <submittedName>
        <fullName evidence="8">Drug/proton antiporter YHK8</fullName>
    </submittedName>
</protein>
<evidence type="ECO:0000256" key="3">
    <source>
        <dbReference type="ARBA" id="ARBA00022989"/>
    </source>
</evidence>
<feature type="domain" description="Major facilitator superfamily (MFS) profile" evidence="7">
    <location>
        <begin position="113"/>
        <end position="655"/>
    </location>
</feature>
<comment type="caution">
    <text evidence="8">The sequence shown here is derived from an EMBL/GenBank/DDBJ whole genome shotgun (WGS) entry which is preliminary data.</text>
</comment>
<feature type="transmembrane region" description="Helical" evidence="6">
    <location>
        <begin position="415"/>
        <end position="441"/>
    </location>
</feature>
<evidence type="ECO:0000256" key="4">
    <source>
        <dbReference type="ARBA" id="ARBA00023136"/>
    </source>
</evidence>
<dbReference type="InterPro" id="IPR011701">
    <property type="entry name" value="MFS"/>
</dbReference>
<feature type="region of interest" description="Disordered" evidence="5">
    <location>
        <begin position="77"/>
        <end position="98"/>
    </location>
</feature>
<evidence type="ECO:0000256" key="2">
    <source>
        <dbReference type="ARBA" id="ARBA00022692"/>
    </source>
</evidence>
<sequence>MAETRAHPPPRMDQQRAESTPSNTYPPFPISPATEPRRSSYTGPTATTEITYLYLTFSTALPQANTILLASQITHHSGLAASPSPPPPPPPPPPDLTRFANPQQWPSRLKNLHLGLACTATFLTAYASGAYSPPQGLLRQSLGGQPVAAEAVAGGMTTFCVGFALAPMVLAPLSEMNGRYPVFVAAGAVWVAAQAACALVPRLEPLLAARFLAGAGSSVFSTMVGGVIADMWAARARNTPMALFSASALVGLGAGPLVGAVMAHRLGGGGGGGGDGGDDGGGDRWKWIFWHQVVVGGLLMVALALFFRESRGSVVLSRKAARLNQWYEKLEGMGFYGVWYEEEDGGGEGTPSCVCLAEGHEEKATVQHLHRQVVTGDTLRRIRWLVKEDEERSSLGKMVTISVTRPFHLLFTEPVVFFFSLWVSFAWSILYLALGAIPFVFEKVYGWSLEESGYAFAPIIIGTVIQTALSIWQERILQHPRWATSPLDSTTPSADISDESASESSGPCHVTLSGADTAWRYLRRRFPAEAPESRLYFTCLTGTLLPIGLFVFGFTALPRIHWTAPALGLVLATMGIMSIYLAVFNYFADTYHKYASSALAAQSFCRNALGGAFPLVTVAMYKNLGEAKAGALLGGIATALTIVPWVLMFFGERIRARSRFASQLETD</sequence>
<evidence type="ECO:0000259" key="7">
    <source>
        <dbReference type="PROSITE" id="PS50850"/>
    </source>
</evidence>
<dbReference type="EMBL" id="BAAFSV010000004">
    <property type="protein sequence ID" value="GAB1317742.1"/>
    <property type="molecule type" value="Genomic_DNA"/>
</dbReference>
<feature type="transmembrane region" description="Helical" evidence="6">
    <location>
        <begin position="453"/>
        <end position="472"/>
    </location>
</feature>
<reference evidence="8 9" key="1">
    <citation type="submission" date="2024-09" db="EMBL/GenBank/DDBJ databases">
        <title>Itraconazole resistance in Madurella fahalii resulting from another homologue of gene encoding cytochrome P450 14-alpha sterol demethylase (CYP51).</title>
        <authorList>
            <person name="Yoshioka I."/>
            <person name="Fahal A.H."/>
            <person name="Kaneko S."/>
            <person name="Yaguchi T."/>
        </authorList>
    </citation>
    <scope>NUCLEOTIDE SEQUENCE [LARGE SCALE GENOMIC DNA]</scope>
    <source>
        <strain evidence="8 9">IFM 68171</strain>
    </source>
</reference>
<accession>A0ABQ0GJ26</accession>
<evidence type="ECO:0000313" key="9">
    <source>
        <dbReference type="Proteomes" id="UP001628179"/>
    </source>
</evidence>
<feature type="transmembrane region" description="Helical" evidence="6">
    <location>
        <begin position="287"/>
        <end position="307"/>
    </location>
</feature>
<feature type="transmembrane region" description="Helical" evidence="6">
    <location>
        <begin position="151"/>
        <end position="170"/>
    </location>
</feature>
<feature type="region of interest" description="Disordered" evidence="5">
    <location>
        <begin position="1"/>
        <end position="43"/>
    </location>
</feature>
<feature type="transmembrane region" description="Helical" evidence="6">
    <location>
        <begin position="112"/>
        <end position="131"/>
    </location>
</feature>